<evidence type="ECO:0000256" key="1">
    <source>
        <dbReference type="SAM" id="Phobius"/>
    </source>
</evidence>
<gene>
    <name evidence="2" type="ORF">HMPREF0528_1510</name>
</gene>
<dbReference type="EMBL" id="ACGR01000041">
    <property type="protein sequence ID" value="EEJ59354.1"/>
    <property type="molecule type" value="Genomic_DNA"/>
</dbReference>
<keyword evidence="1" id="KW-0812">Transmembrane</keyword>
<dbReference type="Pfam" id="PF14163">
    <property type="entry name" value="SieB"/>
    <property type="match status" value="1"/>
</dbReference>
<dbReference type="HOGENOM" id="CLU_1538154_0_0_9"/>
<organism evidence="2 3">
    <name type="scientific">Lactobacillus johnsonii ATCC 33200</name>
    <dbReference type="NCBI Taxonomy" id="525330"/>
    <lineage>
        <taxon>Bacteria</taxon>
        <taxon>Bacillati</taxon>
        <taxon>Bacillota</taxon>
        <taxon>Bacilli</taxon>
        <taxon>Lactobacillales</taxon>
        <taxon>Lactobacillaceae</taxon>
        <taxon>Lactobacillus</taxon>
    </lineage>
</organism>
<protein>
    <submittedName>
        <fullName evidence="2">Uncharacterized protein</fullName>
    </submittedName>
</protein>
<dbReference type="Proteomes" id="UP000003491">
    <property type="component" value="Unassembled WGS sequence"/>
</dbReference>
<dbReference type="InterPro" id="IPR025982">
    <property type="entry name" value="SieB"/>
</dbReference>
<accession>C2E6Y6</accession>
<sequence>MEELVKTAWEALKSNMKTRLLIAITCTIVLLSRSYIETLPVGKVLTMCFLFIYFVALIFWISIGLDIGDVIWKRYKTKKEQQEYKKYVLGLTEEKLNIVRKLFNNPPQYKGYLHENDPNVLELYQSKVIVKTKNVSYTKFGEIEDINDVPILYILQPPALDIMKNNPEKFKLNK</sequence>
<comment type="caution">
    <text evidence="2">The sequence shown here is derived from an EMBL/GenBank/DDBJ whole genome shotgun (WGS) entry which is preliminary data.</text>
</comment>
<dbReference type="RefSeq" id="WP_004895199.1">
    <property type="nucleotide sequence ID" value="NZ_AZCY01000001.1"/>
</dbReference>
<feature type="transmembrane region" description="Helical" evidence="1">
    <location>
        <begin position="44"/>
        <end position="72"/>
    </location>
</feature>
<evidence type="ECO:0000313" key="2">
    <source>
        <dbReference type="EMBL" id="EEJ59354.1"/>
    </source>
</evidence>
<name>C2E6Y6_LACJH</name>
<reference evidence="2 3" key="1">
    <citation type="submission" date="2009-01" db="EMBL/GenBank/DDBJ databases">
        <authorList>
            <person name="Qin X."/>
            <person name="Bachman B."/>
            <person name="Battles P."/>
            <person name="Bell A."/>
            <person name="Bess C."/>
            <person name="Bickham C."/>
            <person name="Chaboub L."/>
            <person name="Chen D."/>
            <person name="Coyle M."/>
            <person name="Deiros D.R."/>
            <person name="Dinh H."/>
            <person name="Forbes L."/>
            <person name="Fowler G."/>
            <person name="Francisco L."/>
            <person name="Fu Q."/>
            <person name="Gubbala S."/>
            <person name="Hale W."/>
            <person name="Han Y."/>
            <person name="Hemphill L."/>
            <person name="Highlander S.K."/>
            <person name="Hirani K."/>
            <person name="Hogues M."/>
            <person name="Jackson L."/>
            <person name="Jakkamsetti A."/>
            <person name="Javaid M."/>
            <person name="Jiang H."/>
            <person name="Korchina V."/>
            <person name="Kovar C."/>
            <person name="Lara F."/>
            <person name="Lee S."/>
            <person name="Mata R."/>
            <person name="Mathew T."/>
            <person name="Moen C."/>
            <person name="Morales K."/>
            <person name="Munidasa M."/>
            <person name="Nazareth L."/>
            <person name="Ngo R."/>
            <person name="Nguyen L."/>
            <person name="Okwuonu G."/>
            <person name="Ongeri F."/>
            <person name="Patil S."/>
            <person name="Petrosino J."/>
            <person name="Pham C."/>
            <person name="Pham P."/>
            <person name="Pu L.-L."/>
            <person name="Puazo M."/>
            <person name="Raj R."/>
            <person name="Reid J."/>
            <person name="Rouhana J."/>
            <person name="Saada N."/>
            <person name="Shang Y."/>
            <person name="Simmons D."/>
            <person name="Thornton R."/>
            <person name="Warren J."/>
            <person name="Weissenberger G."/>
            <person name="Zhang J."/>
            <person name="Zhang L."/>
            <person name="Zhou C."/>
            <person name="Zhu D."/>
            <person name="Muzny D."/>
            <person name="Worley K."/>
            <person name="Gibbs R."/>
        </authorList>
    </citation>
    <scope>NUCLEOTIDE SEQUENCE [LARGE SCALE GENOMIC DNA]</scope>
    <source>
        <strain evidence="2 3">ATCC 33200</strain>
    </source>
</reference>
<proteinExistence type="predicted"/>
<keyword evidence="1" id="KW-0472">Membrane</keyword>
<evidence type="ECO:0000313" key="3">
    <source>
        <dbReference type="Proteomes" id="UP000003491"/>
    </source>
</evidence>
<dbReference type="AlphaFoldDB" id="C2E6Y6"/>
<keyword evidence="1" id="KW-1133">Transmembrane helix</keyword>